<dbReference type="Proteomes" id="UP000010384">
    <property type="component" value="Plasmid pCHRO.01"/>
</dbReference>
<dbReference type="HOGENOM" id="CLU_2647948_0_0_3"/>
<protein>
    <submittedName>
        <fullName evidence="1">Uncharacterized protein</fullName>
    </submittedName>
</protein>
<dbReference type="RefSeq" id="WP_015163058.1">
    <property type="nucleotide sequence ID" value="NC_019699.1"/>
</dbReference>
<evidence type="ECO:0000313" key="2">
    <source>
        <dbReference type="Proteomes" id="UP000010384"/>
    </source>
</evidence>
<geneLocation type="plasmid" evidence="1 2">
    <name>pCHRO.01</name>
</geneLocation>
<organism evidence="1 2">
    <name type="scientific">Chroococcidiopsis thermalis (strain PCC 7203)</name>
    <dbReference type="NCBI Taxonomy" id="251229"/>
    <lineage>
        <taxon>Bacteria</taxon>
        <taxon>Bacillati</taxon>
        <taxon>Cyanobacteriota</taxon>
        <taxon>Cyanophyceae</taxon>
        <taxon>Chroococcidiopsidales</taxon>
        <taxon>Chroococcidiopsidaceae</taxon>
        <taxon>Chroococcidiopsis</taxon>
    </lineage>
</organism>
<dbReference type="InParanoid" id="K9U9K1"/>
<keyword evidence="1" id="KW-0614">Plasmid</keyword>
<dbReference type="AlphaFoldDB" id="K9U9K1"/>
<reference evidence="1 2" key="1">
    <citation type="submission" date="2012-06" db="EMBL/GenBank/DDBJ databases">
        <title>Finished plasmid 1 of genome of Chroococcidiopsis thermalis PCC 7203.</title>
        <authorList>
            <consortium name="US DOE Joint Genome Institute"/>
            <person name="Gugger M."/>
            <person name="Coursin T."/>
            <person name="Rippka R."/>
            <person name="Tandeau De Marsac N."/>
            <person name="Huntemann M."/>
            <person name="Wei C.-L."/>
            <person name="Han J."/>
            <person name="Detter J.C."/>
            <person name="Han C."/>
            <person name="Tapia R."/>
            <person name="Davenport K."/>
            <person name="Daligault H."/>
            <person name="Erkkila T."/>
            <person name="Gu W."/>
            <person name="Munk A.C.C."/>
            <person name="Teshima H."/>
            <person name="Xu Y."/>
            <person name="Chain P."/>
            <person name="Chen A."/>
            <person name="Krypides N."/>
            <person name="Mavromatis K."/>
            <person name="Markowitz V."/>
            <person name="Szeto E."/>
            <person name="Ivanova N."/>
            <person name="Mikhailova N."/>
            <person name="Ovchinnikova G."/>
            <person name="Pagani I."/>
            <person name="Pati A."/>
            <person name="Goodwin L."/>
            <person name="Peters L."/>
            <person name="Pitluck S."/>
            <person name="Woyke T."/>
            <person name="Kerfeld C."/>
        </authorList>
    </citation>
    <scope>NUCLEOTIDE SEQUENCE [LARGE SCALE GENOMIC DNA]</scope>
    <source>
        <strain evidence="1 2">PCC 7203</strain>
        <plasmid evidence="1 2">pCHRO.01</plasmid>
    </source>
</reference>
<gene>
    <name evidence="1" type="ORF">Chro_5781</name>
</gene>
<accession>K9U9K1</accession>
<dbReference type="EMBL" id="CP003598">
    <property type="protein sequence ID" value="AFY91121.1"/>
    <property type="molecule type" value="Genomic_DNA"/>
</dbReference>
<sequence>MNISIQPHIEIWFDGMEYGYRIDLQDESMCEILEISSVMEGSSTTYDDVVFSALSVVKSYAIKLKARADKLSRENY</sequence>
<keyword evidence="2" id="KW-1185">Reference proteome</keyword>
<evidence type="ECO:0000313" key="1">
    <source>
        <dbReference type="EMBL" id="AFY91121.1"/>
    </source>
</evidence>
<name>K9U9K1_CHRTP</name>
<proteinExistence type="predicted"/>
<dbReference type="KEGG" id="cthe:Chro_5781"/>